<dbReference type="AlphaFoldDB" id="A0A6J7IZ20"/>
<dbReference type="InterPro" id="IPR010879">
    <property type="entry name" value="DUF1508"/>
</dbReference>
<dbReference type="SUPFAM" id="SSF160113">
    <property type="entry name" value="YegP-like"/>
    <property type="match status" value="1"/>
</dbReference>
<dbReference type="Pfam" id="PF07411">
    <property type="entry name" value="DUF1508"/>
    <property type="match status" value="1"/>
</dbReference>
<feature type="domain" description="DUF1508" evidence="1">
    <location>
        <begin position="4"/>
        <end position="33"/>
    </location>
</feature>
<gene>
    <name evidence="2" type="ORF">UFOPK3720_00962</name>
</gene>
<organism evidence="2">
    <name type="scientific">freshwater metagenome</name>
    <dbReference type="NCBI Taxonomy" id="449393"/>
    <lineage>
        <taxon>unclassified sequences</taxon>
        <taxon>metagenomes</taxon>
        <taxon>ecological metagenomes</taxon>
    </lineage>
</organism>
<dbReference type="InterPro" id="IPR036913">
    <property type="entry name" value="YegP-like_sf"/>
</dbReference>
<protein>
    <submittedName>
        <fullName evidence="2">Unannotated protein</fullName>
    </submittedName>
</protein>
<dbReference type="EMBL" id="CAFBNB010000172">
    <property type="protein sequence ID" value="CAB4935574.1"/>
    <property type="molecule type" value="Genomic_DNA"/>
</dbReference>
<evidence type="ECO:0000259" key="1">
    <source>
        <dbReference type="Pfam" id="PF07411"/>
    </source>
</evidence>
<sequence>MYEDKAGKFRFRLKVGNGEIVAVGEANDTMAAAT</sequence>
<proteinExistence type="predicted"/>
<dbReference type="Gene3D" id="3.30.160.160">
    <property type="entry name" value="YegP-like"/>
    <property type="match status" value="1"/>
</dbReference>
<evidence type="ECO:0000313" key="2">
    <source>
        <dbReference type="EMBL" id="CAB4935574.1"/>
    </source>
</evidence>
<name>A0A6J7IZ20_9ZZZZ</name>
<accession>A0A6J7IZ20</accession>
<reference evidence="2" key="1">
    <citation type="submission" date="2020-05" db="EMBL/GenBank/DDBJ databases">
        <authorList>
            <person name="Chiriac C."/>
            <person name="Salcher M."/>
            <person name="Ghai R."/>
            <person name="Kavagutti S V."/>
        </authorList>
    </citation>
    <scope>NUCLEOTIDE SEQUENCE</scope>
</reference>